<dbReference type="FunCoup" id="A0A1Y2LTK7">
    <property type="interactions" value="1372"/>
</dbReference>
<keyword evidence="2" id="KW-1185">Reference proteome</keyword>
<dbReference type="InterPro" id="IPR036610">
    <property type="entry name" value="PEBP-like_sf"/>
</dbReference>
<organism evidence="1 2">
    <name type="scientific">Epicoccum nigrum</name>
    <name type="common">Soil fungus</name>
    <name type="synonym">Epicoccum purpurascens</name>
    <dbReference type="NCBI Taxonomy" id="105696"/>
    <lineage>
        <taxon>Eukaryota</taxon>
        <taxon>Fungi</taxon>
        <taxon>Dikarya</taxon>
        <taxon>Ascomycota</taxon>
        <taxon>Pezizomycotina</taxon>
        <taxon>Dothideomycetes</taxon>
        <taxon>Pleosporomycetidae</taxon>
        <taxon>Pleosporales</taxon>
        <taxon>Pleosporineae</taxon>
        <taxon>Didymellaceae</taxon>
        <taxon>Epicoccum</taxon>
    </lineage>
</organism>
<evidence type="ECO:0000313" key="1">
    <source>
        <dbReference type="EMBL" id="OSS47201.1"/>
    </source>
</evidence>
<dbReference type="GO" id="GO:0046578">
    <property type="term" value="P:regulation of Ras protein signal transduction"/>
    <property type="evidence" value="ECO:0007669"/>
    <property type="project" value="TreeGrafter"/>
</dbReference>
<dbReference type="PANTHER" id="PTHR11362">
    <property type="entry name" value="PHOSPHATIDYLETHANOLAMINE-BINDING PROTEIN"/>
    <property type="match status" value="1"/>
</dbReference>
<evidence type="ECO:0000313" key="2">
    <source>
        <dbReference type="Proteomes" id="UP000193240"/>
    </source>
</evidence>
<sequence length="191" mass="20870">MATQLLDSLKSASLLPSKLIPADFNPTYNLTITYPSKSPSNGSLVRVSDVAEKPTVAFSAISSDDATSTPSLTLLLLDPDAPTPDDPKFAFWRHWVITSIPAGAREAAEGKELTRYLAPGPKDESGPHRYLFLLFKEPEGFEVGREDVGGEEFVERRSFPAGEWVGRYGLELVGVQWMRGVGDGWVGEEDV</sequence>
<dbReference type="InParanoid" id="A0A1Y2LTK7"/>
<dbReference type="STRING" id="105696.A0A1Y2LTK7"/>
<dbReference type="GO" id="GO:0005543">
    <property type="term" value="F:phospholipid binding"/>
    <property type="evidence" value="ECO:0007669"/>
    <property type="project" value="TreeGrafter"/>
</dbReference>
<reference evidence="1 2" key="1">
    <citation type="journal article" date="2017" name="Genome Announc.">
        <title>Genome sequence of the saprophytic ascomycete Epicoccum nigrum ICMP 19927 strain isolated from New Zealand.</title>
        <authorList>
            <person name="Fokin M."/>
            <person name="Fleetwood D."/>
            <person name="Weir B.S."/>
            <person name="Villas-Boas S.G."/>
        </authorList>
    </citation>
    <scope>NUCLEOTIDE SEQUENCE [LARGE SCALE GENOMIC DNA]</scope>
    <source>
        <strain evidence="1 2">ICMP 19927</strain>
    </source>
</reference>
<proteinExistence type="predicted"/>
<dbReference type="InterPro" id="IPR008914">
    <property type="entry name" value="PEBP"/>
</dbReference>
<dbReference type="Pfam" id="PF01161">
    <property type="entry name" value="PBP"/>
    <property type="match status" value="1"/>
</dbReference>
<dbReference type="GO" id="GO:0030162">
    <property type="term" value="P:regulation of proteolysis"/>
    <property type="evidence" value="ECO:0007669"/>
    <property type="project" value="TreeGrafter"/>
</dbReference>
<dbReference type="Proteomes" id="UP000193240">
    <property type="component" value="Unassembled WGS sequence"/>
</dbReference>
<dbReference type="PANTHER" id="PTHR11362:SF85">
    <property type="entry name" value="INHIBITOR (TFS1), PUTATIVE (AFU_ORTHOLOGUE AFUA_4G08120)-RELATED"/>
    <property type="match status" value="1"/>
</dbReference>
<dbReference type="Gene3D" id="3.90.280.10">
    <property type="entry name" value="PEBP-like"/>
    <property type="match status" value="1"/>
</dbReference>
<dbReference type="OMA" id="EFKHWVV"/>
<name>A0A1Y2LTK7_EPING</name>
<accession>A0A1Y2LTK7</accession>
<dbReference type="GO" id="GO:0030414">
    <property type="term" value="F:peptidase inhibitor activity"/>
    <property type="evidence" value="ECO:0007669"/>
    <property type="project" value="TreeGrafter"/>
</dbReference>
<dbReference type="CDD" id="cd00866">
    <property type="entry name" value="PEBP_euk"/>
    <property type="match status" value="1"/>
</dbReference>
<protein>
    <recommendedName>
        <fullName evidence="3">Phosphatidylethanolamine-binding protein</fullName>
    </recommendedName>
</protein>
<dbReference type="AlphaFoldDB" id="A0A1Y2LTK7"/>
<dbReference type="EMBL" id="KZ107849">
    <property type="protein sequence ID" value="OSS47201.1"/>
    <property type="molecule type" value="Genomic_DNA"/>
</dbReference>
<dbReference type="InterPro" id="IPR035810">
    <property type="entry name" value="PEBP_euk"/>
</dbReference>
<evidence type="ECO:0008006" key="3">
    <source>
        <dbReference type="Google" id="ProtNLM"/>
    </source>
</evidence>
<dbReference type="SUPFAM" id="SSF49777">
    <property type="entry name" value="PEBP-like"/>
    <property type="match status" value="1"/>
</dbReference>
<gene>
    <name evidence="1" type="ORF">B5807_10058</name>
</gene>